<dbReference type="EMBL" id="LAZR01003214">
    <property type="protein sequence ID" value="KKN20727.1"/>
    <property type="molecule type" value="Genomic_DNA"/>
</dbReference>
<organism evidence="1">
    <name type="scientific">marine sediment metagenome</name>
    <dbReference type="NCBI Taxonomy" id="412755"/>
    <lineage>
        <taxon>unclassified sequences</taxon>
        <taxon>metagenomes</taxon>
        <taxon>ecological metagenomes</taxon>
    </lineage>
</organism>
<gene>
    <name evidence="1" type="ORF">LCGC14_0932470</name>
</gene>
<accession>A0A0F9P8I9</accession>
<name>A0A0F9P8I9_9ZZZZ</name>
<comment type="caution">
    <text evidence="1">The sequence shown here is derived from an EMBL/GenBank/DDBJ whole genome shotgun (WGS) entry which is preliminary data.</text>
</comment>
<dbReference type="AlphaFoldDB" id="A0A0F9P8I9"/>
<proteinExistence type="predicted"/>
<evidence type="ECO:0000313" key="1">
    <source>
        <dbReference type="EMBL" id="KKN20727.1"/>
    </source>
</evidence>
<feature type="non-terminal residue" evidence="1">
    <location>
        <position position="51"/>
    </location>
</feature>
<reference evidence="1" key="1">
    <citation type="journal article" date="2015" name="Nature">
        <title>Complex archaea that bridge the gap between prokaryotes and eukaryotes.</title>
        <authorList>
            <person name="Spang A."/>
            <person name="Saw J.H."/>
            <person name="Jorgensen S.L."/>
            <person name="Zaremba-Niedzwiedzka K."/>
            <person name="Martijn J."/>
            <person name="Lind A.E."/>
            <person name="van Eijk R."/>
            <person name="Schleper C."/>
            <person name="Guy L."/>
            <person name="Ettema T.J."/>
        </authorList>
    </citation>
    <scope>NUCLEOTIDE SEQUENCE</scope>
</reference>
<protein>
    <submittedName>
        <fullName evidence="1">Uncharacterized protein</fullName>
    </submittedName>
</protein>
<sequence length="51" mass="5739">MTLTKAEILLGTQARKNVFIDALDGEVEIRPLTDGELHQIQLKFVRAVSMK</sequence>